<comment type="caution">
    <text evidence="3">The sequence shown here is derived from an EMBL/GenBank/DDBJ whole genome shotgun (WGS) entry which is preliminary data.</text>
</comment>
<dbReference type="Gene3D" id="3.90.1200.10">
    <property type="match status" value="1"/>
</dbReference>
<protein>
    <recommendedName>
        <fullName evidence="1">protein-ribulosamine 3-kinase</fullName>
        <ecNumber evidence="1">2.7.1.172</ecNumber>
    </recommendedName>
</protein>
<accession>A0AAV5A5A1</accession>
<evidence type="ECO:0000256" key="1">
    <source>
        <dbReference type="ARBA" id="ARBA00011961"/>
    </source>
</evidence>
<dbReference type="PANTHER" id="PTHR12149:SF8">
    <property type="entry name" value="PROTEIN-RIBULOSAMINE 3-KINASE"/>
    <property type="match status" value="1"/>
</dbReference>
<dbReference type="InterPro" id="IPR011009">
    <property type="entry name" value="Kinase-like_dom_sf"/>
</dbReference>
<dbReference type="AlphaFoldDB" id="A0AAV5A5A1"/>
<reference evidence="3" key="1">
    <citation type="submission" date="2021-10" db="EMBL/GenBank/DDBJ databases">
        <title>De novo Genome Assembly of Clathrus columnatus (Basidiomycota, Fungi) Using Illumina and Nanopore Sequence Data.</title>
        <authorList>
            <person name="Ogiso-Tanaka E."/>
            <person name="Itagaki H."/>
            <person name="Hosoya T."/>
            <person name="Hosaka K."/>
        </authorList>
    </citation>
    <scope>NUCLEOTIDE SEQUENCE</scope>
    <source>
        <strain evidence="3">MO-923</strain>
    </source>
</reference>
<evidence type="ECO:0000313" key="4">
    <source>
        <dbReference type="Proteomes" id="UP001050691"/>
    </source>
</evidence>
<dbReference type="InterPro" id="IPR016477">
    <property type="entry name" value="Fructo-/Ketosamine-3-kinase"/>
</dbReference>
<dbReference type="PANTHER" id="PTHR12149">
    <property type="entry name" value="FRUCTOSAMINE 3 KINASE-RELATED PROTEIN"/>
    <property type="match status" value="1"/>
</dbReference>
<proteinExistence type="predicted"/>
<dbReference type="SUPFAM" id="SSF56112">
    <property type="entry name" value="Protein kinase-like (PK-like)"/>
    <property type="match status" value="1"/>
</dbReference>
<dbReference type="Proteomes" id="UP001050691">
    <property type="component" value="Unassembled WGS sequence"/>
</dbReference>
<name>A0AAV5A5A1_9AGAM</name>
<keyword evidence="4" id="KW-1185">Reference proteome</keyword>
<gene>
    <name evidence="3" type="ORF">Clacol_003976</name>
</gene>
<dbReference type="GO" id="GO:0102193">
    <property type="term" value="F:protein-ribulosamine 3-kinase activity"/>
    <property type="evidence" value="ECO:0007669"/>
    <property type="project" value="UniProtKB-EC"/>
</dbReference>
<sequence>MPFQSGIPHPILNALARIEPDAKFVSHGSTHVQSLSSNQSYYVKMGRERDIEQYFGEAESLRVMATACPGICPHIFECFVDEEATKRPVFISEYKSLGPLNKRSAVELGSLLAEMHEKGRNPTGQFGFAIPTYCGASRMRNGWENTWEKTFDKMMGDLLKCLEDVGEFEELCRKGNQIRHKYAFGLTLSVFYGYDK</sequence>
<dbReference type="EMBL" id="BPWL01000004">
    <property type="protein sequence ID" value="GJJ09752.1"/>
    <property type="molecule type" value="Genomic_DNA"/>
</dbReference>
<evidence type="ECO:0000256" key="2">
    <source>
        <dbReference type="ARBA" id="ARBA00048655"/>
    </source>
</evidence>
<organism evidence="3 4">
    <name type="scientific">Clathrus columnatus</name>
    <dbReference type="NCBI Taxonomy" id="1419009"/>
    <lineage>
        <taxon>Eukaryota</taxon>
        <taxon>Fungi</taxon>
        <taxon>Dikarya</taxon>
        <taxon>Basidiomycota</taxon>
        <taxon>Agaricomycotina</taxon>
        <taxon>Agaricomycetes</taxon>
        <taxon>Phallomycetidae</taxon>
        <taxon>Phallales</taxon>
        <taxon>Clathraceae</taxon>
        <taxon>Clathrus</taxon>
    </lineage>
</organism>
<evidence type="ECO:0000313" key="3">
    <source>
        <dbReference type="EMBL" id="GJJ09752.1"/>
    </source>
</evidence>
<dbReference type="EC" id="2.7.1.172" evidence="1"/>
<comment type="catalytic activity">
    <reaction evidence="2">
        <text>N(6)-D-ribulosyl-L-lysyl-[protein] + ATP = N(6)-(3-O-phospho-D-ribulosyl)-L-lysyl-[protein] + ADP + H(+)</text>
        <dbReference type="Rhea" id="RHEA:48432"/>
        <dbReference type="Rhea" id="RHEA-COMP:12103"/>
        <dbReference type="Rhea" id="RHEA-COMP:12104"/>
        <dbReference type="ChEBI" id="CHEBI:15378"/>
        <dbReference type="ChEBI" id="CHEBI:30616"/>
        <dbReference type="ChEBI" id="CHEBI:90418"/>
        <dbReference type="ChEBI" id="CHEBI:90420"/>
        <dbReference type="ChEBI" id="CHEBI:456216"/>
        <dbReference type="EC" id="2.7.1.172"/>
    </reaction>
    <physiologicalReaction direction="left-to-right" evidence="2">
        <dbReference type="Rhea" id="RHEA:48433"/>
    </physiologicalReaction>
</comment>
<dbReference type="Pfam" id="PF03881">
    <property type="entry name" value="Fructosamin_kin"/>
    <property type="match status" value="1"/>
</dbReference>